<feature type="domain" description="HTH arsR-type" evidence="4">
    <location>
        <begin position="6"/>
        <end position="99"/>
    </location>
</feature>
<reference evidence="5" key="1">
    <citation type="submission" date="2018-06" db="EMBL/GenBank/DDBJ databases">
        <authorList>
            <person name="Zhirakovskaya E."/>
        </authorList>
    </citation>
    <scope>NUCLEOTIDE SEQUENCE</scope>
</reference>
<proteinExistence type="predicted"/>
<organism evidence="5">
    <name type="scientific">hydrothermal vent metagenome</name>
    <dbReference type="NCBI Taxonomy" id="652676"/>
    <lineage>
        <taxon>unclassified sequences</taxon>
        <taxon>metagenomes</taxon>
        <taxon>ecological metagenomes</taxon>
    </lineage>
</organism>
<dbReference type="InterPro" id="IPR036390">
    <property type="entry name" value="WH_DNA-bd_sf"/>
</dbReference>
<keyword evidence="3" id="KW-0804">Transcription</keyword>
<gene>
    <name evidence="5" type="ORF">MNBD_ALPHA08-50</name>
</gene>
<protein>
    <submittedName>
        <fullName evidence="5">Transcriptional regulator, ArsR family</fullName>
    </submittedName>
</protein>
<keyword evidence="1" id="KW-0805">Transcription regulation</keyword>
<dbReference type="InterPro" id="IPR036388">
    <property type="entry name" value="WH-like_DNA-bd_sf"/>
</dbReference>
<keyword evidence="2" id="KW-0238">DNA-binding</keyword>
<dbReference type="InterPro" id="IPR001845">
    <property type="entry name" value="HTH_ArsR_DNA-bd_dom"/>
</dbReference>
<dbReference type="CDD" id="cd00090">
    <property type="entry name" value="HTH_ARSR"/>
    <property type="match status" value="1"/>
</dbReference>
<sequence length="109" mass="12030">MDISELQENASRASALLKTMANEWRLLILCNLAESEKSVGELEKLIGLNQSALSQHLAVLRRENLVQTRRSAQSIFYSLKSQEASMIMATLYDAYCKTDESDGGCAVAS</sequence>
<dbReference type="PANTHER" id="PTHR43132">
    <property type="entry name" value="ARSENICAL RESISTANCE OPERON REPRESSOR ARSR-RELATED"/>
    <property type="match status" value="1"/>
</dbReference>
<dbReference type="InterPro" id="IPR011991">
    <property type="entry name" value="ArsR-like_HTH"/>
</dbReference>
<dbReference type="Pfam" id="PF01022">
    <property type="entry name" value="HTH_5"/>
    <property type="match status" value="1"/>
</dbReference>
<dbReference type="GO" id="GO:0003700">
    <property type="term" value="F:DNA-binding transcription factor activity"/>
    <property type="evidence" value="ECO:0007669"/>
    <property type="project" value="InterPro"/>
</dbReference>
<dbReference type="InterPro" id="IPR051011">
    <property type="entry name" value="Metal_resp_trans_reg"/>
</dbReference>
<evidence type="ECO:0000313" key="5">
    <source>
        <dbReference type="EMBL" id="VAV97916.1"/>
    </source>
</evidence>
<dbReference type="GO" id="GO:0003677">
    <property type="term" value="F:DNA binding"/>
    <property type="evidence" value="ECO:0007669"/>
    <property type="project" value="UniProtKB-KW"/>
</dbReference>
<dbReference type="AlphaFoldDB" id="A0A3B0SAH9"/>
<dbReference type="SMART" id="SM00418">
    <property type="entry name" value="HTH_ARSR"/>
    <property type="match status" value="1"/>
</dbReference>
<dbReference type="PANTHER" id="PTHR43132:SF2">
    <property type="entry name" value="ARSENICAL RESISTANCE OPERON REPRESSOR ARSR-RELATED"/>
    <property type="match status" value="1"/>
</dbReference>
<accession>A0A3B0SAH9</accession>
<dbReference type="NCBIfam" id="NF033788">
    <property type="entry name" value="HTH_metalloreg"/>
    <property type="match status" value="1"/>
</dbReference>
<name>A0A3B0SAH9_9ZZZZ</name>
<dbReference type="PRINTS" id="PR00778">
    <property type="entry name" value="HTHARSR"/>
</dbReference>
<evidence type="ECO:0000259" key="4">
    <source>
        <dbReference type="PROSITE" id="PS50987"/>
    </source>
</evidence>
<dbReference type="SUPFAM" id="SSF46785">
    <property type="entry name" value="Winged helix' DNA-binding domain"/>
    <property type="match status" value="1"/>
</dbReference>
<evidence type="ECO:0000256" key="1">
    <source>
        <dbReference type="ARBA" id="ARBA00023015"/>
    </source>
</evidence>
<evidence type="ECO:0000256" key="2">
    <source>
        <dbReference type="ARBA" id="ARBA00023125"/>
    </source>
</evidence>
<dbReference type="Gene3D" id="1.10.10.10">
    <property type="entry name" value="Winged helix-like DNA-binding domain superfamily/Winged helix DNA-binding domain"/>
    <property type="match status" value="1"/>
</dbReference>
<evidence type="ECO:0000256" key="3">
    <source>
        <dbReference type="ARBA" id="ARBA00023163"/>
    </source>
</evidence>
<dbReference type="PROSITE" id="PS50987">
    <property type="entry name" value="HTH_ARSR_2"/>
    <property type="match status" value="1"/>
</dbReference>
<dbReference type="EMBL" id="UOEC01000151">
    <property type="protein sequence ID" value="VAV97916.1"/>
    <property type="molecule type" value="Genomic_DNA"/>
</dbReference>